<evidence type="ECO:0000256" key="8">
    <source>
        <dbReference type="ARBA" id="ARBA00023170"/>
    </source>
</evidence>
<comment type="similarity">
    <text evidence="11">Belongs to the G-protein coupled receptor 1 family.</text>
</comment>
<dbReference type="PROSITE" id="PS50262">
    <property type="entry name" value="G_PROTEIN_RECEP_F1_2"/>
    <property type="match status" value="1"/>
</dbReference>
<dbReference type="GO" id="GO:0007204">
    <property type="term" value="P:positive regulation of cytosolic calcium ion concentration"/>
    <property type="evidence" value="ECO:0007669"/>
    <property type="project" value="TreeGrafter"/>
</dbReference>
<dbReference type="OMA" id="VTHEQKW"/>
<protein>
    <submittedName>
        <fullName evidence="14">Si:ch211-137j23.6</fullName>
    </submittedName>
</protein>
<dbReference type="InterPro" id="IPR000826">
    <property type="entry name" value="Formyl_rcpt-rel"/>
</dbReference>
<keyword evidence="9 11" id="KW-0807">Transducer</keyword>
<keyword evidence="7" id="KW-1015">Disulfide bond</keyword>
<evidence type="ECO:0000259" key="13">
    <source>
        <dbReference type="PROSITE" id="PS50262"/>
    </source>
</evidence>
<organism evidence="14 15">
    <name type="scientific">Cynoglossus semilaevis</name>
    <name type="common">Tongue sole</name>
    <dbReference type="NCBI Taxonomy" id="244447"/>
    <lineage>
        <taxon>Eukaryota</taxon>
        <taxon>Metazoa</taxon>
        <taxon>Chordata</taxon>
        <taxon>Craniata</taxon>
        <taxon>Vertebrata</taxon>
        <taxon>Euteleostomi</taxon>
        <taxon>Actinopterygii</taxon>
        <taxon>Neopterygii</taxon>
        <taxon>Teleostei</taxon>
        <taxon>Neoteleostei</taxon>
        <taxon>Acanthomorphata</taxon>
        <taxon>Carangaria</taxon>
        <taxon>Pleuronectiformes</taxon>
        <taxon>Pleuronectoidei</taxon>
        <taxon>Cynoglossidae</taxon>
        <taxon>Cynoglossinae</taxon>
        <taxon>Cynoglossus</taxon>
    </lineage>
</organism>
<evidence type="ECO:0000256" key="10">
    <source>
        <dbReference type="ARBA" id="ARBA00025736"/>
    </source>
</evidence>
<feature type="transmembrane region" description="Helical" evidence="12">
    <location>
        <begin position="65"/>
        <end position="87"/>
    </location>
</feature>
<sequence>IIIIIINNNTQTKRSSHHTWEYVARNVMPIVSVVVYSVIIIVGTVGNGLVIYVTGYRMKKSVNSIWFLNLALADFIFTLFLIFPTIITSRQNQWPFGGFMCKFNNFVAVISMFSSIFLLMVISLDRCLTVWVVVWAQNKRTIIKAQVTTVLVWLIAAICSAPYASYRSVLTREGKEYCSYSPKTPVWTLTIFRFFVGFFIPFLVICASNVAIYVRARRLHGTRSNKSNRIIFAIIFAFFICWLPFHVIQLLEIKGLTDKSFSIFVQLGGPATVMLAFTNSCLNPILYVFMCDEFRKKLKRSLFLVLESALSEEQLHSRSFSSHFSITSRRSEFAAPLQERQETKIHIHLSSHPL</sequence>
<keyword evidence="3 11" id="KW-0812">Transmembrane</keyword>
<dbReference type="GO" id="GO:0004930">
    <property type="term" value="F:G protein-coupled receptor activity"/>
    <property type="evidence" value="ECO:0007669"/>
    <property type="project" value="UniProtKB-KW"/>
</dbReference>
<feature type="transmembrane region" description="Helical" evidence="12">
    <location>
        <begin position="230"/>
        <end position="251"/>
    </location>
</feature>
<dbReference type="PRINTS" id="PR00526">
    <property type="entry name" value="FMETLEUPHER"/>
</dbReference>
<dbReference type="SUPFAM" id="SSF81321">
    <property type="entry name" value="Family A G protein-coupled receptor-like"/>
    <property type="match status" value="1"/>
</dbReference>
<dbReference type="PANTHER" id="PTHR24225:SF68">
    <property type="entry name" value="C3A ANAPHYLATOXIN CHEMOTACTIC RECEPTOR-LIKE-RELATED"/>
    <property type="match status" value="1"/>
</dbReference>
<dbReference type="Ensembl" id="ENSCSET00000008816.1">
    <property type="protein sequence ID" value="ENSCSEP00000008724.1"/>
    <property type="gene ID" value="ENSCSEG00000005576.1"/>
</dbReference>
<dbReference type="InterPro" id="IPR017452">
    <property type="entry name" value="GPCR_Rhodpsn_7TM"/>
</dbReference>
<feature type="domain" description="G-protein coupled receptors family 1 profile" evidence="13">
    <location>
        <begin position="46"/>
        <end position="287"/>
    </location>
</feature>
<evidence type="ECO:0000256" key="1">
    <source>
        <dbReference type="ARBA" id="ARBA00004141"/>
    </source>
</evidence>
<dbReference type="GO" id="GO:0005886">
    <property type="term" value="C:plasma membrane"/>
    <property type="evidence" value="ECO:0007669"/>
    <property type="project" value="TreeGrafter"/>
</dbReference>
<keyword evidence="5 11" id="KW-0297">G-protein coupled receptor</keyword>
<feature type="transmembrane region" description="Helical" evidence="12">
    <location>
        <begin position="30"/>
        <end position="53"/>
    </location>
</feature>
<evidence type="ECO:0000313" key="15">
    <source>
        <dbReference type="Proteomes" id="UP000265120"/>
    </source>
</evidence>
<evidence type="ECO:0000256" key="12">
    <source>
        <dbReference type="SAM" id="Phobius"/>
    </source>
</evidence>
<reference evidence="14" key="2">
    <citation type="submission" date="2025-08" db="UniProtKB">
        <authorList>
            <consortium name="Ensembl"/>
        </authorList>
    </citation>
    <scope>IDENTIFICATION</scope>
</reference>
<dbReference type="Gene3D" id="1.20.1070.10">
    <property type="entry name" value="Rhodopsin 7-helix transmembrane proteins"/>
    <property type="match status" value="1"/>
</dbReference>
<reference evidence="14" key="3">
    <citation type="submission" date="2025-09" db="UniProtKB">
        <authorList>
            <consortium name="Ensembl"/>
        </authorList>
    </citation>
    <scope>IDENTIFICATION</scope>
</reference>
<accession>A0A3P8V3N3</accession>
<keyword evidence="2" id="KW-0145">Chemotaxis</keyword>
<evidence type="ECO:0000313" key="14">
    <source>
        <dbReference type="Ensembl" id="ENSCSEP00000008724.1"/>
    </source>
</evidence>
<dbReference type="Proteomes" id="UP000265120">
    <property type="component" value="Chromosome 13"/>
</dbReference>
<keyword evidence="8 11" id="KW-0675">Receptor</keyword>
<dbReference type="PROSITE" id="PS00237">
    <property type="entry name" value="G_PROTEIN_RECEP_F1_1"/>
    <property type="match status" value="1"/>
</dbReference>
<dbReference type="GO" id="GO:0004875">
    <property type="term" value="F:complement receptor activity"/>
    <property type="evidence" value="ECO:0007669"/>
    <property type="project" value="TreeGrafter"/>
</dbReference>
<keyword evidence="15" id="KW-1185">Reference proteome</keyword>
<evidence type="ECO:0000256" key="11">
    <source>
        <dbReference type="RuleBase" id="RU000688"/>
    </source>
</evidence>
<feature type="transmembrane region" description="Helical" evidence="12">
    <location>
        <begin position="147"/>
        <end position="166"/>
    </location>
</feature>
<feature type="transmembrane region" description="Helical" evidence="12">
    <location>
        <begin position="186"/>
        <end position="210"/>
    </location>
</feature>
<comment type="similarity">
    <text evidence="10">Belongs to the chemokine-like receptor (CMKLR) family.</text>
</comment>
<proteinExistence type="inferred from homology"/>
<dbReference type="GO" id="GO:0006935">
    <property type="term" value="P:chemotaxis"/>
    <property type="evidence" value="ECO:0007669"/>
    <property type="project" value="UniProtKB-KW"/>
</dbReference>
<dbReference type="InParanoid" id="A0A3P8V3N3"/>
<dbReference type="FunCoup" id="A0A3P8V3N3">
    <property type="interactions" value="3"/>
</dbReference>
<dbReference type="InterPro" id="IPR000276">
    <property type="entry name" value="GPCR_Rhodpsn"/>
</dbReference>
<evidence type="ECO:0000256" key="6">
    <source>
        <dbReference type="ARBA" id="ARBA00023136"/>
    </source>
</evidence>
<dbReference type="GO" id="GO:0006954">
    <property type="term" value="P:inflammatory response"/>
    <property type="evidence" value="ECO:0007669"/>
    <property type="project" value="TreeGrafter"/>
</dbReference>
<dbReference type="GO" id="GO:0007200">
    <property type="term" value="P:phospholipase C-activating G protein-coupled receptor signaling pathway"/>
    <property type="evidence" value="ECO:0007669"/>
    <property type="project" value="TreeGrafter"/>
</dbReference>
<dbReference type="GeneTree" id="ENSGT01020000230438"/>
<keyword evidence="6 12" id="KW-0472">Membrane</keyword>
<feature type="transmembrane region" description="Helical" evidence="12">
    <location>
        <begin position="271"/>
        <end position="290"/>
    </location>
</feature>
<evidence type="ECO:0000256" key="2">
    <source>
        <dbReference type="ARBA" id="ARBA00022500"/>
    </source>
</evidence>
<reference evidence="14 15" key="1">
    <citation type="journal article" date="2014" name="Nat. Genet.">
        <title>Whole-genome sequence of a flatfish provides insights into ZW sex chromosome evolution and adaptation to a benthic lifestyle.</title>
        <authorList>
            <person name="Chen S."/>
            <person name="Zhang G."/>
            <person name="Shao C."/>
            <person name="Huang Q."/>
            <person name="Liu G."/>
            <person name="Zhang P."/>
            <person name="Song W."/>
            <person name="An N."/>
            <person name="Chalopin D."/>
            <person name="Volff J.N."/>
            <person name="Hong Y."/>
            <person name="Li Q."/>
            <person name="Sha Z."/>
            <person name="Zhou H."/>
            <person name="Xie M."/>
            <person name="Yu Q."/>
            <person name="Liu Y."/>
            <person name="Xiang H."/>
            <person name="Wang N."/>
            <person name="Wu K."/>
            <person name="Yang C."/>
            <person name="Zhou Q."/>
            <person name="Liao X."/>
            <person name="Yang L."/>
            <person name="Hu Q."/>
            <person name="Zhang J."/>
            <person name="Meng L."/>
            <person name="Jin L."/>
            <person name="Tian Y."/>
            <person name="Lian J."/>
            <person name="Yang J."/>
            <person name="Miao G."/>
            <person name="Liu S."/>
            <person name="Liang Z."/>
            <person name="Yan F."/>
            <person name="Li Y."/>
            <person name="Sun B."/>
            <person name="Zhang H."/>
            <person name="Zhang J."/>
            <person name="Zhu Y."/>
            <person name="Du M."/>
            <person name="Zhao Y."/>
            <person name="Schartl M."/>
            <person name="Tang Q."/>
            <person name="Wang J."/>
        </authorList>
    </citation>
    <scope>NUCLEOTIDE SEQUENCE</scope>
</reference>
<dbReference type="AlphaFoldDB" id="A0A3P8V3N3"/>
<keyword evidence="4 12" id="KW-1133">Transmembrane helix</keyword>
<feature type="transmembrane region" description="Helical" evidence="12">
    <location>
        <begin position="107"/>
        <end position="135"/>
    </location>
</feature>
<evidence type="ECO:0000256" key="7">
    <source>
        <dbReference type="ARBA" id="ARBA00023157"/>
    </source>
</evidence>
<evidence type="ECO:0000256" key="5">
    <source>
        <dbReference type="ARBA" id="ARBA00023040"/>
    </source>
</evidence>
<evidence type="ECO:0000256" key="4">
    <source>
        <dbReference type="ARBA" id="ARBA00022989"/>
    </source>
</evidence>
<dbReference type="FunFam" id="1.20.1070.10:FF:000034">
    <property type="entry name" value="G-protein coupled receptor 1"/>
    <property type="match status" value="1"/>
</dbReference>
<dbReference type="Pfam" id="PF00001">
    <property type="entry name" value="7tm_1"/>
    <property type="match status" value="1"/>
</dbReference>
<dbReference type="PANTHER" id="PTHR24225">
    <property type="entry name" value="CHEMOTACTIC RECEPTOR"/>
    <property type="match status" value="1"/>
</dbReference>
<evidence type="ECO:0000256" key="9">
    <source>
        <dbReference type="ARBA" id="ARBA00023224"/>
    </source>
</evidence>
<evidence type="ECO:0000256" key="3">
    <source>
        <dbReference type="ARBA" id="ARBA00022692"/>
    </source>
</evidence>
<comment type="subcellular location">
    <subcellularLocation>
        <location evidence="1">Membrane</location>
        <topology evidence="1">Multi-pass membrane protein</topology>
    </subcellularLocation>
</comment>
<name>A0A3P8V3N3_CYNSE</name>
<dbReference type="PRINTS" id="PR00237">
    <property type="entry name" value="GPCRRHODOPSN"/>
</dbReference>